<evidence type="ECO:0000313" key="3">
    <source>
        <dbReference type="WBParaSite" id="ACRNAN_Path_266.g984.t1"/>
    </source>
</evidence>
<proteinExistence type="predicted"/>
<dbReference type="InterPro" id="IPR050113">
    <property type="entry name" value="Ub_conjugating_enzyme"/>
</dbReference>
<dbReference type="Proteomes" id="UP000887540">
    <property type="component" value="Unplaced"/>
</dbReference>
<dbReference type="SUPFAM" id="SSF54495">
    <property type="entry name" value="UBC-like"/>
    <property type="match status" value="3"/>
</dbReference>
<organism evidence="2 3">
    <name type="scientific">Acrobeloides nanus</name>
    <dbReference type="NCBI Taxonomy" id="290746"/>
    <lineage>
        <taxon>Eukaryota</taxon>
        <taxon>Metazoa</taxon>
        <taxon>Ecdysozoa</taxon>
        <taxon>Nematoda</taxon>
        <taxon>Chromadorea</taxon>
        <taxon>Rhabditida</taxon>
        <taxon>Tylenchina</taxon>
        <taxon>Cephalobomorpha</taxon>
        <taxon>Cephaloboidea</taxon>
        <taxon>Cephalobidae</taxon>
        <taxon>Acrobeloides</taxon>
    </lineage>
</organism>
<dbReference type="InterPro" id="IPR000608">
    <property type="entry name" value="UBC"/>
</dbReference>
<feature type="domain" description="UBC core" evidence="1">
    <location>
        <begin position="605"/>
        <end position="761"/>
    </location>
</feature>
<dbReference type="GO" id="GO:0032446">
    <property type="term" value="P:protein modification by small protein conjugation"/>
    <property type="evidence" value="ECO:0007669"/>
    <property type="project" value="UniProtKB-ARBA"/>
</dbReference>
<dbReference type="InterPro" id="IPR016135">
    <property type="entry name" value="UBQ-conjugating_enzyme/RWD"/>
</dbReference>
<dbReference type="WBParaSite" id="ACRNAN_Path_266.g984.t1">
    <property type="protein sequence ID" value="ACRNAN_Path_266.g984.t1"/>
    <property type="gene ID" value="ACRNAN_Path_266.g984"/>
</dbReference>
<dbReference type="AlphaFoldDB" id="A0A914C4E5"/>
<keyword evidence="2" id="KW-1185">Reference proteome</keyword>
<reference evidence="3" key="1">
    <citation type="submission" date="2022-11" db="UniProtKB">
        <authorList>
            <consortium name="WormBaseParasite"/>
        </authorList>
    </citation>
    <scope>IDENTIFICATION</scope>
</reference>
<protein>
    <submittedName>
        <fullName evidence="3">UBC core domain-containing protein</fullName>
    </submittedName>
</protein>
<sequence length="798" mass="93392">MNEEKNWIITEDDLLEDPTKILDSPWLNMNSYYFIKITVPELPAEGGFYCIKATFTKNYPSDPPILMALTPIDSYEPFEIVPLEKFGIHKWDPTIRWKELWESVDKTLSSSGNHRLNDVYLDLLLAYLFEYNLIIYIKNYGYKLLEAELDSLAPSTIEDLINFQSLLEATELTLTSDQVNENEKEVQKKFMFNRIVYYEQQMATSKVKMTTSYCKENMHNCWYFLAFGPENSCYNYKLFFGHILFSEIDPMQIEHLEILSPFLRRINFPKIALSNKLSGDFIILYQYTIIRCIWEQYWAYFMSNINKSLSEYNAIEDKENIELDYKFSVNSFDEIIKDGNLGKVFKQLAKTLLEFYNDYYKTMSSLESQRRLKQDFKSLILHPIPNIYTRPIDDTFMVWNFVVVGPEKTPFEGGYYQGTIFFSSNFLLEPPKVVFLTPNGVIKLHQKIDLTIFEKWAPSNTVSSILLELSTLLKKEFDKFIENALKTWTTDQTIAEKATISMLAKESIELNKNDATFCKYFQDLLALCNINAQEKAQFQGGKSFMQPFKSNARLVETLLKKRFALHVPFEIWKNECQEDEKVKSLSFAIMTAITNKGKKEEKVETIKPRLQTDYETLVQQPIPNIVAHPLDATLLEWRFVVIGPQETPFENGYYQGRINFSPKFPFEPPIITFITPNGLYDDKTPINLIICNKKHWNSTTTISSILFELSQLLVDNYNIYKRNSDYVLRTMGYFAKTEEQKDEAEKELFSEINFLSKESIEFNYNDPVFCKLFGDLLIYKHLGNFFDHGDNMTTLCQM</sequence>
<accession>A0A914C4E5</accession>
<dbReference type="Gene3D" id="3.10.110.10">
    <property type="entry name" value="Ubiquitin Conjugating Enzyme"/>
    <property type="match status" value="2"/>
</dbReference>
<name>A0A914C4E5_9BILA</name>
<evidence type="ECO:0000313" key="2">
    <source>
        <dbReference type="Proteomes" id="UP000887540"/>
    </source>
</evidence>
<dbReference type="PROSITE" id="PS50127">
    <property type="entry name" value="UBC_2"/>
    <property type="match status" value="2"/>
</dbReference>
<dbReference type="Pfam" id="PF00179">
    <property type="entry name" value="UQ_con"/>
    <property type="match status" value="2"/>
</dbReference>
<evidence type="ECO:0000259" key="1">
    <source>
        <dbReference type="PROSITE" id="PS50127"/>
    </source>
</evidence>
<dbReference type="PANTHER" id="PTHR24067">
    <property type="entry name" value="UBIQUITIN-CONJUGATING ENZYME E2"/>
    <property type="match status" value="1"/>
</dbReference>
<dbReference type="SMART" id="SM00212">
    <property type="entry name" value="UBCc"/>
    <property type="match status" value="2"/>
</dbReference>
<feature type="domain" description="UBC core" evidence="1">
    <location>
        <begin position="367"/>
        <end position="513"/>
    </location>
</feature>